<dbReference type="EMBL" id="FZQP02003333">
    <property type="protein sequence ID" value="VVC97918.1"/>
    <property type="molecule type" value="Genomic_DNA"/>
</dbReference>
<keyword evidence="2" id="KW-1185">Reference proteome</keyword>
<name>A0A5E4QLW0_9NEOP</name>
<dbReference type="AlphaFoldDB" id="A0A5E4QLW0"/>
<organism evidence="1 2">
    <name type="scientific">Leptidea sinapis</name>
    <dbReference type="NCBI Taxonomy" id="189913"/>
    <lineage>
        <taxon>Eukaryota</taxon>
        <taxon>Metazoa</taxon>
        <taxon>Ecdysozoa</taxon>
        <taxon>Arthropoda</taxon>
        <taxon>Hexapoda</taxon>
        <taxon>Insecta</taxon>
        <taxon>Pterygota</taxon>
        <taxon>Neoptera</taxon>
        <taxon>Endopterygota</taxon>
        <taxon>Lepidoptera</taxon>
        <taxon>Glossata</taxon>
        <taxon>Ditrysia</taxon>
        <taxon>Papilionoidea</taxon>
        <taxon>Pieridae</taxon>
        <taxon>Dismorphiinae</taxon>
        <taxon>Leptidea</taxon>
    </lineage>
</organism>
<dbReference type="Proteomes" id="UP000324832">
    <property type="component" value="Unassembled WGS sequence"/>
</dbReference>
<accession>A0A5E4QLW0</accession>
<evidence type="ECO:0000313" key="2">
    <source>
        <dbReference type="Proteomes" id="UP000324832"/>
    </source>
</evidence>
<evidence type="ECO:0000313" key="1">
    <source>
        <dbReference type="EMBL" id="VVC97918.1"/>
    </source>
</evidence>
<protein>
    <submittedName>
        <fullName evidence="1">Uncharacterized protein</fullName>
    </submittedName>
</protein>
<sequence length="76" mass="8232">MQFGDPDGGCLYSAEEPLEDRVQQEDTVGGAAGPVNTLLAPILWILRRRRPGLVGDEWHIPAAESVIHGVVIVELT</sequence>
<proteinExistence type="predicted"/>
<reference evidence="1 2" key="1">
    <citation type="submission" date="2017-07" db="EMBL/GenBank/DDBJ databases">
        <authorList>
            <person name="Talla V."/>
            <person name="Backstrom N."/>
        </authorList>
    </citation>
    <scope>NUCLEOTIDE SEQUENCE [LARGE SCALE GENOMIC DNA]</scope>
</reference>
<gene>
    <name evidence="1" type="ORF">LSINAPIS_LOCUS9100</name>
</gene>